<evidence type="ECO:0000256" key="7">
    <source>
        <dbReference type="ARBA" id="ARBA00022723"/>
    </source>
</evidence>
<reference evidence="17" key="1">
    <citation type="submission" date="2020-06" db="EMBL/GenBank/DDBJ databases">
        <authorList>
            <person name="Li T."/>
            <person name="Hu X."/>
            <person name="Zhang T."/>
            <person name="Song X."/>
            <person name="Zhang H."/>
            <person name="Dai N."/>
            <person name="Sheng W."/>
            <person name="Hou X."/>
            <person name="Wei L."/>
        </authorList>
    </citation>
    <scope>NUCLEOTIDE SEQUENCE</scope>
    <source>
        <strain evidence="17">KEN1</strain>
        <tissue evidence="17">Leaf</tissue>
    </source>
</reference>
<keyword evidence="8 14" id="KW-0863">Zinc-finger</keyword>
<name>A0AAW2X0K7_9LAMI</name>
<keyword evidence="10" id="KW-0862">Zinc</keyword>
<dbReference type="EMBL" id="JACGWN010000006">
    <property type="protein sequence ID" value="KAL0447110.1"/>
    <property type="molecule type" value="Genomic_DNA"/>
</dbReference>
<dbReference type="GO" id="GO:0008270">
    <property type="term" value="F:zinc ion binding"/>
    <property type="evidence" value="ECO:0007669"/>
    <property type="project" value="UniProtKB-KW"/>
</dbReference>
<evidence type="ECO:0000256" key="10">
    <source>
        <dbReference type="ARBA" id="ARBA00022833"/>
    </source>
</evidence>
<feature type="transmembrane region" description="Helical" evidence="15">
    <location>
        <begin position="12"/>
        <end position="37"/>
    </location>
</feature>
<evidence type="ECO:0000256" key="1">
    <source>
        <dbReference type="ARBA" id="ARBA00000900"/>
    </source>
</evidence>
<evidence type="ECO:0000256" key="15">
    <source>
        <dbReference type="SAM" id="Phobius"/>
    </source>
</evidence>
<evidence type="ECO:0000256" key="13">
    <source>
        <dbReference type="ARBA" id="ARBA00024209"/>
    </source>
</evidence>
<evidence type="ECO:0000256" key="2">
    <source>
        <dbReference type="ARBA" id="ARBA00004167"/>
    </source>
</evidence>
<evidence type="ECO:0000256" key="12">
    <source>
        <dbReference type="ARBA" id="ARBA00023136"/>
    </source>
</evidence>
<comment type="catalytic activity">
    <reaction evidence="1">
        <text>S-ubiquitinyl-[E2 ubiquitin-conjugating enzyme]-L-cysteine + [acceptor protein]-L-lysine = [E2 ubiquitin-conjugating enzyme]-L-cysteine + N(6)-ubiquitinyl-[acceptor protein]-L-lysine.</text>
        <dbReference type="EC" id="2.3.2.27"/>
    </reaction>
</comment>
<sequence>MSWIQSAFGSKISPVILFIIVVLAVVFFIAALLHLLIRFLLKQRSAQSHNYPEMSTSGAFQRQLQQLFHLHDSGLDQAYIDALPVFLYKDIMGLKEPFDCAVCLCEFSEQDKLRLLPLCSHAFHIDCIDTWLLSNSTCPLCRGVILSPGFSFENPVFYFEDSKETEDGSSGNAGFVGVPCVLKPSEDDNGSIINEKRVFSVRLGKFRSTNNGANQESEVGETSNSNLDARRCYSMGSFQYVVADSDLQVALCPSSRDKEHGGEGCDVKGRRGQIGNFTIDGVAADADAKKINNGVKGESFSVSKIWLWSKKGKFPSSTATHYSNAINVSLP</sequence>
<evidence type="ECO:0000256" key="5">
    <source>
        <dbReference type="ARBA" id="ARBA00022679"/>
    </source>
</evidence>
<protein>
    <recommendedName>
        <fullName evidence="4">RING-type E3 ubiquitin transferase</fullName>
        <ecNumber evidence="4">2.3.2.27</ecNumber>
    </recommendedName>
</protein>
<keyword evidence="12 15" id="KW-0472">Membrane</keyword>
<evidence type="ECO:0000256" key="8">
    <source>
        <dbReference type="ARBA" id="ARBA00022771"/>
    </source>
</evidence>
<reference evidence="17" key="2">
    <citation type="journal article" date="2024" name="Plant">
        <title>Genomic evolution and insights into agronomic trait innovations of Sesamum species.</title>
        <authorList>
            <person name="Miao H."/>
            <person name="Wang L."/>
            <person name="Qu L."/>
            <person name="Liu H."/>
            <person name="Sun Y."/>
            <person name="Le M."/>
            <person name="Wang Q."/>
            <person name="Wei S."/>
            <person name="Zheng Y."/>
            <person name="Lin W."/>
            <person name="Duan Y."/>
            <person name="Cao H."/>
            <person name="Xiong S."/>
            <person name="Wang X."/>
            <person name="Wei L."/>
            <person name="Li C."/>
            <person name="Ma Q."/>
            <person name="Ju M."/>
            <person name="Zhao R."/>
            <person name="Li G."/>
            <person name="Mu C."/>
            <person name="Tian Q."/>
            <person name="Mei H."/>
            <person name="Zhang T."/>
            <person name="Gao T."/>
            <person name="Zhang H."/>
        </authorList>
    </citation>
    <scope>NUCLEOTIDE SEQUENCE</scope>
    <source>
        <strain evidence="17">KEN1</strain>
    </source>
</reference>
<dbReference type="GO" id="GO:0031625">
    <property type="term" value="F:ubiquitin protein ligase binding"/>
    <property type="evidence" value="ECO:0007669"/>
    <property type="project" value="TreeGrafter"/>
</dbReference>
<keyword evidence="5" id="KW-0808">Transferase</keyword>
<dbReference type="CDD" id="cd16461">
    <property type="entry name" value="RING-H2_EL5-like"/>
    <property type="match status" value="1"/>
</dbReference>
<evidence type="ECO:0000256" key="4">
    <source>
        <dbReference type="ARBA" id="ARBA00012483"/>
    </source>
</evidence>
<comment type="subcellular location">
    <subcellularLocation>
        <location evidence="2">Membrane</location>
        <topology evidence="2">Single-pass membrane protein</topology>
    </subcellularLocation>
</comment>
<feature type="domain" description="RING-type" evidence="16">
    <location>
        <begin position="100"/>
        <end position="142"/>
    </location>
</feature>
<dbReference type="SMART" id="SM00184">
    <property type="entry name" value="RING"/>
    <property type="match status" value="1"/>
</dbReference>
<dbReference type="PANTHER" id="PTHR45768">
    <property type="entry name" value="E3 UBIQUITIN-PROTEIN LIGASE RNF13-LIKE"/>
    <property type="match status" value="1"/>
</dbReference>
<dbReference type="GO" id="GO:0061630">
    <property type="term" value="F:ubiquitin protein ligase activity"/>
    <property type="evidence" value="ECO:0007669"/>
    <property type="project" value="UniProtKB-EC"/>
</dbReference>
<dbReference type="InterPro" id="IPR013083">
    <property type="entry name" value="Znf_RING/FYVE/PHD"/>
</dbReference>
<dbReference type="Gene3D" id="3.30.40.10">
    <property type="entry name" value="Zinc/RING finger domain, C3HC4 (zinc finger)"/>
    <property type="match status" value="1"/>
</dbReference>
<evidence type="ECO:0000259" key="16">
    <source>
        <dbReference type="PROSITE" id="PS50089"/>
    </source>
</evidence>
<dbReference type="InterPro" id="IPR001841">
    <property type="entry name" value="Znf_RING"/>
</dbReference>
<evidence type="ECO:0000256" key="11">
    <source>
        <dbReference type="ARBA" id="ARBA00022989"/>
    </source>
</evidence>
<keyword evidence="6 15" id="KW-0812">Transmembrane</keyword>
<comment type="similarity">
    <text evidence="13">Belongs to the RING-type zinc finger family. ATL subfamily.</text>
</comment>
<comment type="caution">
    <text evidence="17">The sequence shown here is derived from an EMBL/GenBank/DDBJ whole genome shotgun (WGS) entry which is preliminary data.</text>
</comment>
<evidence type="ECO:0000256" key="14">
    <source>
        <dbReference type="PROSITE-ProRule" id="PRU00175"/>
    </source>
</evidence>
<comment type="pathway">
    <text evidence="3">Protein modification; protein ubiquitination.</text>
</comment>
<dbReference type="EC" id="2.3.2.27" evidence="4"/>
<dbReference type="PANTHER" id="PTHR45768:SF54">
    <property type="entry name" value="RING-H2 FINGER PROTEIN ATL47-LIKE"/>
    <property type="match status" value="1"/>
</dbReference>
<dbReference type="SUPFAM" id="SSF57850">
    <property type="entry name" value="RING/U-box"/>
    <property type="match status" value="1"/>
</dbReference>
<dbReference type="GO" id="GO:0016020">
    <property type="term" value="C:membrane"/>
    <property type="evidence" value="ECO:0007669"/>
    <property type="project" value="UniProtKB-SubCell"/>
</dbReference>
<dbReference type="PROSITE" id="PS50089">
    <property type="entry name" value="ZF_RING_2"/>
    <property type="match status" value="1"/>
</dbReference>
<keyword evidence="11 15" id="KW-1133">Transmembrane helix</keyword>
<gene>
    <name evidence="17" type="ORF">Slati_1838900</name>
</gene>
<evidence type="ECO:0000256" key="9">
    <source>
        <dbReference type="ARBA" id="ARBA00022786"/>
    </source>
</evidence>
<organism evidence="17">
    <name type="scientific">Sesamum latifolium</name>
    <dbReference type="NCBI Taxonomy" id="2727402"/>
    <lineage>
        <taxon>Eukaryota</taxon>
        <taxon>Viridiplantae</taxon>
        <taxon>Streptophyta</taxon>
        <taxon>Embryophyta</taxon>
        <taxon>Tracheophyta</taxon>
        <taxon>Spermatophyta</taxon>
        <taxon>Magnoliopsida</taxon>
        <taxon>eudicotyledons</taxon>
        <taxon>Gunneridae</taxon>
        <taxon>Pentapetalae</taxon>
        <taxon>asterids</taxon>
        <taxon>lamiids</taxon>
        <taxon>Lamiales</taxon>
        <taxon>Pedaliaceae</taxon>
        <taxon>Sesamum</taxon>
    </lineage>
</organism>
<dbReference type="AlphaFoldDB" id="A0AAW2X0K7"/>
<evidence type="ECO:0000313" key="17">
    <source>
        <dbReference type="EMBL" id="KAL0447110.1"/>
    </source>
</evidence>
<keyword evidence="9" id="KW-0833">Ubl conjugation pathway</keyword>
<keyword evidence="7" id="KW-0479">Metal-binding</keyword>
<accession>A0AAW2X0K7</accession>
<dbReference type="Pfam" id="PF13639">
    <property type="entry name" value="zf-RING_2"/>
    <property type="match status" value="1"/>
</dbReference>
<proteinExistence type="inferred from homology"/>
<dbReference type="FunFam" id="3.30.40.10:FF:000231">
    <property type="entry name" value="RING-H2 finger protein ATL46"/>
    <property type="match status" value="1"/>
</dbReference>
<evidence type="ECO:0000256" key="6">
    <source>
        <dbReference type="ARBA" id="ARBA00022692"/>
    </source>
</evidence>
<evidence type="ECO:0000256" key="3">
    <source>
        <dbReference type="ARBA" id="ARBA00004906"/>
    </source>
</evidence>